<evidence type="ECO:0000313" key="2">
    <source>
        <dbReference type="EMBL" id="MCI80743.1"/>
    </source>
</evidence>
<accession>A0A392UZY3</accession>
<keyword evidence="3" id="KW-1185">Reference proteome</keyword>
<dbReference type="AlphaFoldDB" id="A0A392UZY3"/>
<feature type="compositionally biased region" description="Basic and acidic residues" evidence="1">
    <location>
        <begin position="1"/>
        <end position="18"/>
    </location>
</feature>
<feature type="region of interest" description="Disordered" evidence="1">
    <location>
        <begin position="1"/>
        <end position="74"/>
    </location>
</feature>
<reference evidence="2 3" key="1">
    <citation type="journal article" date="2018" name="Front. Plant Sci.">
        <title>Red Clover (Trifolium pratense) and Zigzag Clover (T. medium) - A Picture of Genomic Similarities and Differences.</title>
        <authorList>
            <person name="Dluhosova J."/>
            <person name="Istvanek J."/>
            <person name="Nedelnik J."/>
            <person name="Repkova J."/>
        </authorList>
    </citation>
    <scope>NUCLEOTIDE SEQUENCE [LARGE SCALE GENOMIC DNA]</scope>
    <source>
        <strain evidence="3">cv. 10/8</strain>
        <tissue evidence="2">Leaf</tissue>
    </source>
</reference>
<evidence type="ECO:0000256" key="1">
    <source>
        <dbReference type="SAM" id="MobiDB-lite"/>
    </source>
</evidence>
<name>A0A392UZY3_9FABA</name>
<evidence type="ECO:0000313" key="3">
    <source>
        <dbReference type="Proteomes" id="UP000265520"/>
    </source>
</evidence>
<sequence length="74" mass="8563">VKETEGKNIELQKEEFPKGKRKARKRRRLALQGRAVKDVRRRQKADSLTGDDVGPFSNTSEESMFSEDEVQVDR</sequence>
<feature type="compositionally biased region" description="Basic residues" evidence="1">
    <location>
        <begin position="19"/>
        <end position="29"/>
    </location>
</feature>
<protein>
    <submittedName>
        <fullName evidence="2">Dentin sialophosphoprotein-like</fullName>
    </submittedName>
</protein>
<proteinExistence type="predicted"/>
<dbReference type="EMBL" id="LXQA011002306">
    <property type="protein sequence ID" value="MCI80743.1"/>
    <property type="molecule type" value="Genomic_DNA"/>
</dbReference>
<organism evidence="2 3">
    <name type="scientific">Trifolium medium</name>
    <dbReference type="NCBI Taxonomy" id="97028"/>
    <lineage>
        <taxon>Eukaryota</taxon>
        <taxon>Viridiplantae</taxon>
        <taxon>Streptophyta</taxon>
        <taxon>Embryophyta</taxon>
        <taxon>Tracheophyta</taxon>
        <taxon>Spermatophyta</taxon>
        <taxon>Magnoliopsida</taxon>
        <taxon>eudicotyledons</taxon>
        <taxon>Gunneridae</taxon>
        <taxon>Pentapetalae</taxon>
        <taxon>rosids</taxon>
        <taxon>fabids</taxon>
        <taxon>Fabales</taxon>
        <taxon>Fabaceae</taxon>
        <taxon>Papilionoideae</taxon>
        <taxon>50 kb inversion clade</taxon>
        <taxon>NPAAA clade</taxon>
        <taxon>Hologalegina</taxon>
        <taxon>IRL clade</taxon>
        <taxon>Trifolieae</taxon>
        <taxon>Trifolium</taxon>
    </lineage>
</organism>
<feature type="compositionally biased region" description="Acidic residues" evidence="1">
    <location>
        <begin position="64"/>
        <end position="74"/>
    </location>
</feature>
<feature type="non-terminal residue" evidence="2">
    <location>
        <position position="1"/>
    </location>
</feature>
<comment type="caution">
    <text evidence="2">The sequence shown here is derived from an EMBL/GenBank/DDBJ whole genome shotgun (WGS) entry which is preliminary data.</text>
</comment>
<feature type="non-terminal residue" evidence="2">
    <location>
        <position position="74"/>
    </location>
</feature>
<dbReference type="Proteomes" id="UP000265520">
    <property type="component" value="Unassembled WGS sequence"/>
</dbReference>